<dbReference type="Proteomes" id="UP001589776">
    <property type="component" value="Unassembled WGS sequence"/>
</dbReference>
<dbReference type="Pfam" id="PF00581">
    <property type="entry name" value="Rhodanese"/>
    <property type="match status" value="1"/>
</dbReference>
<dbReference type="EMBL" id="JBHLWN010000077">
    <property type="protein sequence ID" value="MFC0214896.1"/>
    <property type="molecule type" value="Genomic_DNA"/>
</dbReference>
<dbReference type="RefSeq" id="WP_377472321.1">
    <property type="nucleotide sequence ID" value="NZ_JBHLWN010000077.1"/>
</dbReference>
<dbReference type="InterPro" id="IPR050229">
    <property type="entry name" value="GlpE_sulfurtransferase"/>
</dbReference>
<dbReference type="PANTHER" id="PTHR43031:SF17">
    <property type="entry name" value="SULFURTRANSFERASE YTWF-RELATED"/>
    <property type="match status" value="1"/>
</dbReference>
<sequence length="107" mass="12342">MRMKHIDPVQFVKLLQSEEGSQLHIIDVREQEEWDFYHLDEAKLIPMSEFVSRLSEVPDDRDVYIVCGHGVRSQRVISYLEQQGFDNAINVIGGMAAVAAQRGFEYD</sequence>
<keyword evidence="3" id="KW-1185">Reference proteome</keyword>
<evidence type="ECO:0000313" key="2">
    <source>
        <dbReference type="EMBL" id="MFC0214896.1"/>
    </source>
</evidence>
<reference evidence="2 3" key="1">
    <citation type="submission" date="2024-09" db="EMBL/GenBank/DDBJ databases">
        <authorList>
            <person name="Sun Q."/>
            <person name="Mori K."/>
        </authorList>
    </citation>
    <scope>NUCLEOTIDE SEQUENCE [LARGE SCALE GENOMIC DNA]</scope>
    <source>
        <strain evidence="2 3">CCM 7759</strain>
    </source>
</reference>
<proteinExistence type="predicted"/>
<organism evidence="2 3">
    <name type="scientific">Paenibacillus chartarius</name>
    <dbReference type="NCBI Taxonomy" id="747481"/>
    <lineage>
        <taxon>Bacteria</taxon>
        <taxon>Bacillati</taxon>
        <taxon>Bacillota</taxon>
        <taxon>Bacilli</taxon>
        <taxon>Bacillales</taxon>
        <taxon>Paenibacillaceae</taxon>
        <taxon>Paenibacillus</taxon>
    </lineage>
</organism>
<feature type="domain" description="Rhodanese" evidence="1">
    <location>
        <begin position="19"/>
        <end position="106"/>
    </location>
</feature>
<dbReference type="PANTHER" id="PTHR43031">
    <property type="entry name" value="FAD-DEPENDENT OXIDOREDUCTASE"/>
    <property type="match status" value="1"/>
</dbReference>
<protein>
    <submittedName>
        <fullName evidence="2">Rhodanese-like domain-containing protein</fullName>
    </submittedName>
</protein>
<comment type="caution">
    <text evidence="2">The sequence shown here is derived from an EMBL/GenBank/DDBJ whole genome shotgun (WGS) entry which is preliminary data.</text>
</comment>
<evidence type="ECO:0000313" key="3">
    <source>
        <dbReference type="Proteomes" id="UP001589776"/>
    </source>
</evidence>
<dbReference type="SMART" id="SM00450">
    <property type="entry name" value="RHOD"/>
    <property type="match status" value="1"/>
</dbReference>
<dbReference type="PROSITE" id="PS50206">
    <property type="entry name" value="RHODANESE_3"/>
    <property type="match status" value="1"/>
</dbReference>
<dbReference type="InterPro" id="IPR001763">
    <property type="entry name" value="Rhodanese-like_dom"/>
</dbReference>
<evidence type="ECO:0000259" key="1">
    <source>
        <dbReference type="PROSITE" id="PS50206"/>
    </source>
</evidence>
<name>A0ABV6DQG4_9BACL</name>
<dbReference type="CDD" id="cd00158">
    <property type="entry name" value="RHOD"/>
    <property type="match status" value="1"/>
</dbReference>
<gene>
    <name evidence="2" type="ORF">ACFFK0_21030</name>
</gene>
<accession>A0ABV6DQG4</accession>
<dbReference type="SUPFAM" id="SSF52821">
    <property type="entry name" value="Rhodanese/Cell cycle control phosphatase"/>
    <property type="match status" value="1"/>
</dbReference>
<dbReference type="Gene3D" id="3.40.250.10">
    <property type="entry name" value="Rhodanese-like domain"/>
    <property type="match status" value="1"/>
</dbReference>
<dbReference type="InterPro" id="IPR036873">
    <property type="entry name" value="Rhodanese-like_dom_sf"/>
</dbReference>